<dbReference type="InterPro" id="IPR008974">
    <property type="entry name" value="TRAF-like"/>
</dbReference>
<accession>A0AAV2BP87</accession>
<keyword evidence="3" id="KW-1185">Reference proteome</keyword>
<evidence type="ECO:0000259" key="1">
    <source>
        <dbReference type="PROSITE" id="PS50144"/>
    </source>
</evidence>
<evidence type="ECO:0000313" key="3">
    <source>
        <dbReference type="Proteomes" id="UP001497382"/>
    </source>
</evidence>
<dbReference type="AlphaFoldDB" id="A0AAV2BP87"/>
<dbReference type="CDD" id="cd00121">
    <property type="entry name" value="MATH"/>
    <property type="match status" value="1"/>
</dbReference>
<dbReference type="SMART" id="SM00061">
    <property type="entry name" value="MATH"/>
    <property type="match status" value="1"/>
</dbReference>
<dbReference type="InterPro" id="IPR002083">
    <property type="entry name" value="MATH/TRAF_dom"/>
</dbReference>
<dbReference type="SUPFAM" id="SSF54695">
    <property type="entry name" value="POZ domain"/>
    <property type="match status" value="1"/>
</dbReference>
<dbReference type="Gene3D" id="2.60.210.10">
    <property type="entry name" value="Apoptosis, Tumor Necrosis Factor Receptor Associated Protein 2, Chain A"/>
    <property type="match status" value="1"/>
</dbReference>
<dbReference type="InterPro" id="IPR011333">
    <property type="entry name" value="SKP1/BTB/POZ_sf"/>
</dbReference>
<dbReference type="Proteomes" id="UP001497382">
    <property type="component" value="Unassembled WGS sequence"/>
</dbReference>
<evidence type="ECO:0000313" key="2">
    <source>
        <dbReference type="EMBL" id="CAL1297510.1"/>
    </source>
</evidence>
<reference evidence="2 3" key="1">
    <citation type="submission" date="2024-04" db="EMBL/GenBank/DDBJ databases">
        <authorList>
            <person name="Rising A."/>
            <person name="Reimegard J."/>
            <person name="Sonavane S."/>
            <person name="Akerstrom W."/>
            <person name="Nylinder S."/>
            <person name="Hedman E."/>
            <person name="Kallberg Y."/>
        </authorList>
    </citation>
    <scope>NUCLEOTIDE SEQUENCE [LARGE SCALE GENOMIC DNA]</scope>
</reference>
<dbReference type="CDD" id="cd18186">
    <property type="entry name" value="BTB_POZ_ZBTB_KLHL-like"/>
    <property type="match status" value="1"/>
</dbReference>
<protein>
    <recommendedName>
        <fullName evidence="1">MATH domain-containing protein</fullName>
    </recommendedName>
</protein>
<feature type="domain" description="MATH" evidence="1">
    <location>
        <begin position="7"/>
        <end position="128"/>
    </location>
</feature>
<name>A0AAV2BP87_9ARAC</name>
<dbReference type="Pfam" id="PF22486">
    <property type="entry name" value="MATH_2"/>
    <property type="match status" value="1"/>
</dbReference>
<dbReference type="EMBL" id="CAXIEN010000427">
    <property type="protein sequence ID" value="CAL1297510.1"/>
    <property type="molecule type" value="Genomic_DNA"/>
</dbReference>
<organism evidence="2 3">
    <name type="scientific">Larinioides sclopetarius</name>
    <dbReference type="NCBI Taxonomy" id="280406"/>
    <lineage>
        <taxon>Eukaryota</taxon>
        <taxon>Metazoa</taxon>
        <taxon>Ecdysozoa</taxon>
        <taxon>Arthropoda</taxon>
        <taxon>Chelicerata</taxon>
        <taxon>Arachnida</taxon>
        <taxon>Araneae</taxon>
        <taxon>Araneomorphae</taxon>
        <taxon>Entelegynae</taxon>
        <taxon>Araneoidea</taxon>
        <taxon>Araneidae</taxon>
        <taxon>Larinioides</taxon>
    </lineage>
</organism>
<dbReference type="Gene3D" id="3.30.710.10">
    <property type="entry name" value="Potassium Channel Kv1.1, Chain A"/>
    <property type="match status" value="1"/>
</dbReference>
<sequence>MDDERVEYSFVWLIENFSYCWHKEKLTSPVFYAFELEDTSWRMVLYPRGERDKDYISFYLFRNTEVNGPENVSLNYKLSGPAELGSSIRSEEGNYTFTKGHGREWPRFVKIEEIPYLSRDIMVVKCRVRKGGGKVQKVTTIRARTRIAVEKVSFVHEVENFSTLKPSEKKAIEKQSGSKEGFSVSSSLYFDFDSSCEGEMTIEITPSDGTYILCKRKISLFDASGNVIECSENDNRFDVEEKNIQKLPLPLARQDILNKKSVYLPGDRLSLLCECAFSTGLEYDHIELIRTKEVSDWLQPHFESMGKRLKLEFTNEDKPDRGVGNITLEMGVENFSTTSEIASVFHGEEDKPILYRVRVFAGNIGGWLAVSPEVKIFHEEAWDIYFIPNYLWWTVSIIDTKGHSRFPQYFEKYPDKDEDETDELREAKYLEKSFILDRADELLSEDVLSLRCDIHFDLDVIQEIWASSEQKFNDVDFFSFVRKILWKLYFTPDDHAEFRYKDLKIVRVLKVHDLTFQNLTLPESYPFGVHDISPDPKSISSESGEDIADILKDVWMFDTNPDRFLLSITRRPGNLGRFLIASSPVIRRCIDTPMREQGEKRIQLSNVDGLIFTMVLYFLKCGRIPRCKFDELVEIYEFSHFYLMENLQFRSAKCMAEKCDSISLLEEIKSMADLNSDEYLLKLLDRRRRELEELSRGLELKKHGNPDAVEDRPDFDCFI</sequence>
<gene>
    <name evidence="2" type="ORF">LARSCL_LOCUS20339</name>
</gene>
<dbReference type="PROSITE" id="PS50144">
    <property type="entry name" value="MATH"/>
    <property type="match status" value="1"/>
</dbReference>
<dbReference type="SUPFAM" id="SSF49599">
    <property type="entry name" value="TRAF domain-like"/>
    <property type="match status" value="1"/>
</dbReference>
<comment type="caution">
    <text evidence="2">The sequence shown here is derived from an EMBL/GenBank/DDBJ whole genome shotgun (WGS) entry which is preliminary data.</text>
</comment>
<proteinExistence type="predicted"/>